<protein>
    <submittedName>
        <fullName evidence="1">Uncharacterized protein</fullName>
    </submittedName>
</protein>
<name>A0A087AD86_9BIFI</name>
<dbReference type="AlphaFoldDB" id="A0A087AD86"/>
<comment type="caution">
    <text evidence="1">The sequence shown here is derived from an EMBL/GenBank/DDBJ whole genome shotgun (WGS) entry which is preliminary data.</text>
</comment>
<accession>A0A087AD86</accession>
<organism evidence="1 2">
    <name type="scientific">Bifidobacterium callitrichos DSM 23973</name>
    <dbReference type="NCBI Taxonomy" id="1437609"/>
    <lineage>
        <taxon>Bacteria</taxon>
        <taxon>Bacillati</taxon>
        <taxon>Actinomycetota</taxon>
        <taxon>Actinomycetes</taxon>
        <taxon>Bifidobacteriales</taxon>
        <taxon>Bifidobacteriaceae</taxon>
        <taxon>Bifidobacterium</taxon>
    </lineage>
</organism>
<dbReference type="Proteomes" id="UP000029072">
    <property type="component" value="Unassembled WGS sequence"/>
</dbReference>
<sequence length="128" mass="14489">MDRVRIIFDFPDRASARAWLFRLRELGLESPKATVEDEQQLNVKRNGPKLARWLLTHEGWHLVADAANRSAARKAAYKINNGIRRGFETGAFEARARLDESGSWIVEARVRPRADAIGESGADMDPLF</sequence>
<dbReference type="OrthoDB" id="3232410at2"/>
<gene>
    <name evidence="1" type="ORF">BCAL_0343</name>
</gene>
<evidence type="ECO:0000313" key="2">
    <source>
        <dbReference type="Proteomes" id="UP000029072"/>
    </source>
</evidence>
<proteinExistence type="predicted"/>
<dbReference type="eggNOG" id="ENOG5031U26">
    <property type="taxonomic scope" value="Bacteria"/>
</dbReference>
<dbReference type="RefSeq" id="WP_052119221.1">
    <property type="nucleotide sequence ID" value="NZ_JDUV01000013.1"/>
</dbReference>
<dbReference type="EMBL" id="JGYS01000001">
    <property type="protein sequence ID" value="KFI56736.1"/>
    <property type="molecule type" value="Genomic_DNA"/>
</dbReference>
<evidence type="ECO:0000313" key="1">
    <source>
        <dbReference type="EMBL" id="KFI56736.1"/>
    </source>
</evidence>
<reference evidence="1 2" key="1">
    <citation type="submission" date="2014-03" db="EMBL/GenBank/DDBJ databases">
        <title>Genomics of Bifidobacteria.</title>
        <authorList>
            <person name="Ventura M."/>
            <person name="Milani C."/>
            <person name="Lugli G.A."/>
        </authorList>
    </citation>
    <scope>NUCLEOTIDE SEQUENCE [LARGE SCALE GENOMIC DNA]</scope>
    <source>
        <strain evidence="1 2">DSM 23973</strain>
    </source>
</reference>